<feature type="signal peptide" evidence="1">
    <location>
        <begin position="1"/>
        <end position="21"/>
    </location>
</feature>
<organism evidence="2 3">
    <name type="scientific">Psylliodes chrysocephalus</name>
    <dbReference type="NCBI Taxonomy" id="3402493"/>
    <lineage>
        <taxon>Eukaryota</taxon>
        <taxon>Metazoa</taxon>
        <taxon>Ecdysozoa</taxon>
        <taxon>Arthropoda</taxon>
        <taxon>Hexapoda</taxon>
        <taxon>Insecta</taxon>
        <taxon>Pterygota</taxon>
        <taxon>Neoptera</taxon>
        <taxon>Endopterygota</taxon>
        <taxon>Coleoptera</taxon>
        <taxon>Polyphaga</taxon>
        <taxon>Cucujiformia</taxon>
        <taxon>Chrysomeloidea</taxon>
        <taxon>Chrysomelidae</taxon>
        <taxon>Galerucinae</taxon>
        <taxon>Alticini</taxon>
        <taxon>Psylliodes</taxon>
    </lineage>
</organism>
<dbReference type="Proteomes" id="UP001153636">
    <property type="component" value="Chromosome 8"/>
</dbReference>
<dbReference type="EMBL" id="OV651820">
    <property type="protein sequence ID" value="CAH1114119.1"/>
    <property type="molecule type" value="Genomic_DNA"/>
</dbReference>
<feature type="chain" id="PRO_5040469451" evidence="1">
    <location>
        <begin position="22"/>
        <end position="192"/>
    </location>
</feature>
<dbReference type="OrthoDB" id="8187791at2759"/>
<reference evidence="2" key="1">
    <citation type="submission" date="2022-01" db="EMBL/GenBank/DDBJ databases">
        <authorList>
            <person name="King R."/>
        </authorList>
    </citation>
    <scope>NUCLEOTIDE SEQUENCE</scope>
</reference>
<proteinExistence type="predicted"/>
<accession>A0A9P0D933</accession>
<evidence type="ECO:0000256" key="1">
    <source>
        <dbReference type="SAM" id="SignalP"/>
    </source>
</evidence>
<keyword evidence="1" id="KW-0732">Signal</keyword>
<name>A0A9P0D933_9CUCU</name>
<sequence>MERFYYIVLIIIVNNIVSSDCANNTENDYPALNPNWPYCFEFTWFGPDYDNVSTYNNTCADYLDETRAKGVPCAAPIVISYDGTLPNMQYLWDKHKASILCKRSINQRCVKYTYYFNNHIANITYKCAKVQQSNGGFIDSGCYKQKLIPGYESEVCVCKSTTGIYPPCNKSSMIVNNYFNIIGVFFLVKYFI</sequence>
<evidence type="ECO:0000313" key="2">
    <source>
        <dbReference type="EMBL" id="CAH1114119.1"/>
    </source>
</evidence>
<gene>
    <name evidence="2" type="ORF">PSYICH_LOCUS14299</name>
</gene>
<protein>
    <submittedName>
        <fullName evidence="2">Uncharacterized protein</fullName>
    </submittedName>
</protein>
<dbReference type="AlphaFoldDB" id="A0A9P0D933"/>
<keyword evidence="3" id="KW-1185">Reference proteome</keyword>
<evidence type="ECO:0000313" key="3">
    <source>
        <dbReference type="Proteomes" id="UP001153636"/>
    </source>
</evidence>